<comment type="pathway">
    <text evidence="1 10">Purine metabolism; IMP biosynthesis via de novo pathway; IMP from 5-formamido-1-(5-phospho-D-ribosyl)imidazole-4-carboxamide: step 1/1.</text>
</comment>
<dbReference type="InterPro" id="IPR016193">
    <property type="entry name" value="Cytidine_deaminase-like"/>
</dbReference>
<keyword evidence="4 10" id="KW-0808">Transferase</keyword>
<organism evidence="12 13">
    <name type="scientific">Mesoterricola silvestris</name>
    <dbReference type="NCBI Taxonomy" id="2927979"/>
    <lineage>
        <taxon>Bacteria</taxon>
        <taxon>Pseudomonadati</taxon>
        <taxon>Acidobacteriota</taxon>
        <taxon>Holophagae</taxon>
        <taxon>Holophagales</taxon>
        <taxon>Holophagaceae</taxon>
        <taxon>Mesoterricola</taxon>
    </lineage>
</organism>
<evidence type="ECO:0000259" key="11">
    <source>
        <dbReference type="PROSITE" id="PS51855"/>
    </source>
</evidence>
<comment type="domain">
    <text evidence="10">The IMP cyclohydrolase activity resides in the N-terminal region.</text>
</comment>
<keyword evidence="6 10" id="KW-0378">Hydrolase</keyword>
<dbReference type="SMART" id="SM00798">
    <property type="entry name" value="AICARFT_IMPCHas"/>
    <property type="match status" value="1"/>
</dbReference>
<evidence type="ECO:0000256" key="4">
    <source>
        <dbReference type="ARBA" id="ARBA00022679"/>
    </source>
</evidence>
<dbReference type="InterPro" id="IPR036914">
    <property type="entry name" value="MGS-like_dom_sf"/>
</dbReference>
<name>A0AA48HAJ3_9BACT</name>
<reference evidence="13" key="1">
    <citation type="journal article" date="2023" name="Int. J. Syst. Evol. Microbiol.">
        <title>Mesoterricola silvestris gen. nov., sp. nov., Mesoterricola sediminis sp. nov., Geothrix oryzae sp. nov., Geothrix edaphica sp. nov., Geothrix rubra sp. nov., and Geothrix limicola sp. nov., six novel members of Acidobacteriota isolated from soils.</title>
        <authorList>
            <person name="Itoh H."/>
            <person name="Sugisawa Y."/>
            <person name="Mise K."/>
            <person name="Xu Z."/>
            <person name="Kuniyasu M."/>
            <person name="Ushijima N."/>
            <person name="Kawano K."/>
            <person name="Kobayashi E."/>
            <person name="Shiratori Y."/>
            <person name="Masuda Y."/>
            <person name="Senoo K."/>
        </authorList>
    </citation>
    <scope>NUCLEOTIDE SEQUENCE [LARGE SCALE GENOMIC DNA]</scope>
    <source>
        <strain evidence="13">W79</strain>
    </source>
</reference>
<comment type="similarity">
    <text evidence="3 10">Belongs to the PurH family.</text>
</comment>
<dbReference type="PANTHER" id="PTHR11692">
    <property type="entry name" value="BIFUNCTIONAL PURINE BIOSYNTHESIS PROTEIN PURH"/>
    <property type="match status" value="1"/>
</dbReference>
<dbReference type="Proteomes" id="UP001238179">
    <property type="component" value="Chromosome"/>
</dbReference>
<comment type="pathway">
    <text evidence="2 10">Purine metabolism; IMP biosynthesis via de novo pathway; 5-formamido-1-(5-phospho-D-ribosyl)imidazole-4-carboxamide from 5-amino-1-(5-phospho-D-ribosyl)imidazole-4-carboxamide (10-formyl THF route): step 1/1.</text>
</comment>
<dbReference type="EC" id="2.1.2.3" evidence="10"/>
<dbReference type="KEGG" id="msil:METEAL_39370"/>
<evidence type="ECO:0000313" key="12">
    <source>
        <dbReference type="EMBL" id="BDU74763.1"/>
    </source>
</evidence>
<dbReference type="HAMAP" id="MF_00139">
    <property type="entry name" value="PurH"/>
    <property type="match status" value="1"/>
</dbReference>
<evidence type="ECO:0000256" key="9">
    <source>
        <dbReference type="ARBA" id="ARBA00050687"/>
    </source>
</evidence>
<keyword evidence="13" id="KW-1185">Reference proteome</keyword>
<evidence type="ECO:0000256" key="1">
    <source>
        <dbReference type="ARBA" id="ARBA00004844"/>
    </source>
</evidence>
<dbReference type="PIRSF" id="PIRSF000414">
    <property type="entry name" value="AICARFT_IMPCHas"/>
    <property type="match status" value="1"/>
</dbReference>
<dbReference type="Pfam" id="PF02142">
    <property type="entry name" value="MGS"/>
    <property type="match status" value="1"/>
</dbReference>
<dbReference type="InterPro" id="IPR002695">
    <property type="entry name" value="PurH-like"/>
</dbReference>
<dbReference type="PROSITE" id="PS51855">
    <property type="entry name" value="MGS"/>
    <property type="match status" value="1"/>
</dbReference>
<proteinExistence type="inferred from homology"/>
<dbReference type="InterPro" id="IPR011607">
    <property type="entry name" value="MGS-like_dom"/>
</dbReference>
<evidence type="ECO:0000256" key="10">
    <source>
        <dbReference type="HAMAP-Rule" id="MF_00139"/>
    </source>
</evidence>
<dbReference type="GO" id="GO:0003937">
    <property type="term" value="F:IMP cyclohydrolase activity"/>
    <property type="evidence" value="ECO:0007669"/>
    <property type="project" value="UniProtKB-UniRule"/>
</dbReference>
<evidence type="ECO:0000256" key="2">
    <source>
        <dbReference type="ARBA" id="ARBA00004954"/>
    </source>
</evidence>
<dbReference type="GO" id="GO:0005829">
    <property type="term" value="C:cytosol"/>
    <property type="evidence" value="ECO:0007669"/>
    <property type="project" value="TreeGrafter"/>
</dbReference>
<evidence type="ECO:0000256" key="7">
    <source>
        <dbReference type="ARBA" id="ARBA00023268"/>
    </source>
</evidence>
<dbReference type="GO" id="GO:0006189">
    <property type="term" value="P:'de novo' IMP biosynthetic process"/>
    <property type="evidence" value="ECO:0007669"/>
    <property type="project" value="UniProtKB-UniRule"/>
</dbReference>
<keyword evidence="7 10" id="KW-0511">Multifunctional enzyme</keyword>
<dbReference type="EC" id="3.5.4.10" evidence="10"/>
<feature type="domain" description="MGS-like" evidence="11">
    <location>
        <begin position="24"/>
        <end position="172"/>
    </location>
</feature>
<dbReference type="PANTHER" id="PTHR11692:SF0">
    <property type="entry name" value="BIFUNCTIONAL PURINE BIOSYNTHESIS PROTEIN ATIC"/>
    <property type="match status" value="1"/>
</dbReference>
<evidence type="ECO:0000256" key="8">
    <source>
        <dbReference type="ARBA" id="ARBA00050488"/>
    </source>
</evidence>
<gene>
    <name evidence="10 12" type="primary">purH</name>
    <name evidence="12" type="ORF">METEAL_39370</name>
</gene>
<evidence type="ECO:0000313" key="13">
    <source>
        <dbReference type="Proteomes" id="UP001238179"/>
    </source>
</evidence>
<dbReference type="NCBIfam" id="TIGR00355">
    <property type="entry name" value="purH"/>
    <property type="match status" value="1"/>
</dbReference>
<dbReference type="Gene3D" id="3.40.50.1380">
    <property type="entry name" value="Methylglyoxal synthase-like domain"/>
    <property type="match status" value="1"/>
</dbReference>
<evidence type="ECO:0000256" key="3">
    <source>
        <dbReference type="ARBA" id="ARBA00007667"/>
    </source>
</evidence>
<accession>A0AA48HAJ3</accession>
<dbReference type="Gene3D" id="3.40.140.20">
    <property type="match status" value="2"/>
</dbReference>
<dbReference type="FunFam" id="3.40.140.20:FF:000001">
    <property type="entry name" value="Bifunctional purine biosynthesis protein PurH"/>
    <property type="match status" value="1"/>
</dbReference>
<dbReference type="SUPFAM" id="SSF52335">
    <property type="entry name" value="Methylglyoxal synthase-like"/>
    <property type="match status" value="1"/>
</dbReference>
<dbReference type="SMART" id="SM00851">
    <property type="entry name" value="MGS"/>
    <property type="match status" value="1"/>
</dbReference>
<evidence type="ECO:0000256" key="6">
    <source>
        <dbReference type="ARBA" id="ARBA00022801"/>
    </source>
</evidence>
<evidence type="ECO:0000256" key="5">
    <source>
        <dbReference type="ARBA" id="ARBA00022755"/>
    </source>
</evidence>
<dbReference type="CDD" id="cd01421">
    <property type="entry name" value="IMPCH"/>
    <property type="match status" value="1"/>
</dbReference>
<protein>
    <recommendedName>
        <fullName evidence="10">Bifunctional purine biosynthesis protein PurH</fullName>
    </recommendedName>
    <domain>
        <recommendedName>
            <fullName evidence="10">Phosphoribosylaminoimidazolecarboxamide formyltransferase</fullName>
            <ecNumber evidence="10">2.1.2.3</ecNumber>
        </recommendedName>
        <alternativeName>
            <fullName evidence="10">AICAR transformylase</fullName>
        </alternativeName>
    </domain>
    <domain>
        <recommendedName>
            <fullName evidence="10">IMP cyclohydrolase</fullName>
            <ecNumber evidence="10">3.5.4.10</ecNumber>
        </recommendedName>
        <alternativeName>
            <fullName evidence="10">ATIC</fullName>
        </alternativeName>
        <alternativeName>
            <fullName evidence="10">IMP synthase</fullName>
        </alternativeName>
        <alternativeName>
            <fullName evidence="10">Inosinicase</fullName>
        </alternativeName>
    </domain>
</protein>
<dbReference type="InterPro" id="IPR024051">
    <property type="entry name" value="AICAR_Tfase_dup_dom_sf"/>
</dbReference>
<dbReference type="FunFam" id="3.40.50.1380:FF:000001">
    <property type="entry name" value="Bifunctional purine biosynthesis protein PurH"/>
    <property type="match status" value="1"/>
</dbReference>
<comment type="catalytic activity">
    <reaction evidence="9 10">
        <text>IMP + H2O = 5-formamido-1-(5-phospho-D-ribosyl)imidazole-4-carboxamide</text>
        <dbReference type="Rhea" id="RHEA:18445"/>
        <dbReference type="ChEBI" id="CHEBI:15377"/>
        <dbReference type="ChEBI" id="CHEBI:58053"/>
        <dbReference type="ChEBI" id="CHEBI:58467"/>
        <dbReference type="EC" id="3.5.4.10"/>
    </reaction>
</comment>
<dbReference type="AlphaFoldDB" id="A0AA48HAJ3"/>
<dbReference type="GO" id="GO:0004643">
    <property type="term" value="F:phosphoribosylaminoimidazolecarboxamide formyltransferase activity"/>
    <property type="evidence" value="ECO:0007669"/>
    <property type="project" value="UniProtKB-UniRule"/>
</dbReference>
<dbReference type="Pfam" id="PF01808">
    <property type="entry name" value="AICARFT_IMPCHas"/>
    <property type="match status" value="1"/>
</dbReference>
<dbReference type="EMBL" id="AP027080">
    <property type="protein sequence ID" value="BDU74763.1"/>
    <property type="molecule type" value="Genomic_DNA"/>
</dbReference>
<sequence>MILPCILSPFRGFPLRFSMKEWIFPGNAMATALISVYDKTGLLPLAKGLVNLGWDLLATGGTLKALGEAGVPVREVADYTGAPEAFGGRVKTLHPRIHGGLLFRRDDPAHVADAARLGIGPIDLVVVNLYPFEATVAKPGVTAAECIEQIDIGGPSMIRSASKNHATVTVLTDPNQYESFLKKQAEGTWSLEDRRACALAAFQRTAAYDAAISAWMASGALGEGLPERLSIGLEAKQTLRYGENPHQPAAFYVRPGAPAEGIAACRQLQGKELSFNNLLDADAAARTVFQFAAPSCVIVKHNNPCGVGRGPHVLEAFLKAQAGDPVSSFGGIAAFNRPVGVEVAQAMVQSFWEVVMAPAFSPEALALFAAKKQLRLLETPATWPLSAHGLDLRSIGGGFLVQRPDDAFTPVDQWQVKATGKGPKPLVEDMVLAQTVAKAVKSNAIVLVRDGGTVGIGAGQMSRVDSVEIACRKAGDRARGSILGSDAFFPFADGLELAAQHGVSAIIEPGGSLRDKDVIEAAQRLGVWLFFTGTRHFRH</sequence>
<keyword evidence="5 10" id="KW-0658">Purine biosynthesis</keyword>
<dbReference type="NCBIfam" id="NF002049">
    <property type="entry name" value="PRK00881.1"/>
    <property type="match status" value="1"/>
</dbReference>
<comment type="catalytic activity">
    <reaction evidence="8 10">
        <text>(6R)-10-formyltetrahydrofolate + 5-amino-1-(5-phospho-beta-D-ribosyl)imidazole-4-carboxamide = 5-formamido-1-(5-phospho-D-ribosyl)imidazole-4-carboxamide + (6S)-5,6,7,8-tetrahydrofolate</text>
        <dbReference type="Rhea" id="RHEA:22192"/>
        <dbReference type="ChEBI" id="CHEBI:57453"/>
        <dbReference type="ChEBI" id="CHEBI:58467"/>
        <dbReference type="ChEBI" id="CHEBI:58475"/>
        <dbReference type="ChEBI" id="CHEBI:195366"/>
        <dbReference type="EC" id="2.1.2.3"/>
    </reaction>
</comment>
<dbReference type="SUPFAM" id="SSF53927">
    <property type="entry name" value="Cytidine deaminase-like"/>
    <property type="match status" value="1"/>
</dbReference>